<gene>
    <name evidence="1" type="ORF">PGLA1383_LOCUS11031</name>
    <name evidence="2" type="ORF">PGLA2088_LOCUS29450</name>
</gene>
<dbReference type="EMBL" id="CAJNNV010005638">
    <property type="protein sequence ID" value="CAE8592377.1"/>
    <property type="molecule type" value="Genomic_DNA"/>
</dbReference>
<accession>A0A813K6U6</accession>
<reference evidence="2" key="1">
    <citation type="submission" date="2021-02" db="EMBL/GenBank/DDBJ databases">
        <authorList>
            <person name="Dougan E. K."/>
            <person name="Rhodes N."/>
            <person name="Thang M."/>
            <person name="Chan C."/>
        </authorList>
    </citation>
    <scope>NUCLEOTIDE SEQUENCE</scope>
</reference>
<dbReference type="EMBL" id="CAJNNW010028319">
    <property type="protein sequence ID" value="CAE8695618.1"/>
    <property type="molecule type" value="Genomic_DNA"/>
</dbReference>
<name>A0A813K6U6_POLGL</name>
<proteinExistence type="predicted"/>
<dbReference type="Proteomes" id="UP000654075">
    <property type="component" value="Unassembled WGS sequence"/>
</dbReference>
<sequence>MFEKEACAAQCTKDQASFEATDADLSGAIAGFTGAMDKLLAAASTAAAPGLFLQLTPNVGVERALAMAQAMGFMGETQRTEMSAFLQSPRSNEDGQEKNKADYEFQSSGIVATLEKLLEQFTEESTGATAEWEKTEKSCEDIAATKTQEIEDNKGALDSAEGDASILKGRNLRQQAVFAGLREDHQGGHHLLYLEEVKENCEVRAADFKQRSELRAGEIQAMDTAKGVLKDKLQSLDETVNGRAALLQVHDDSALSFLQLLGSHGEVSAGQETEDSETMSEAQLAMRMSTLRSLAAAGQRLKSARLIGLAVRLHDSPLQGIKDLVHGLVNKLLEEAAAESTKKGFCDSELGKAKAERERRLREAKTVNAKVASLESKQAELVETIAVSKDLVSRLQATLSEAKLRTRRPWRRPRKDRMP</sequence>
<dbReference type="Proteomes" id="UP000626109">
    <property type="component" value="Unassembled WGS sequence"/>
</dbReference>
<keyword evidence="4" id="KW-1185">Reference proteome</keyword>
<evidence type="ECO:0000313" key="3">
    <source>
        <dbReference type="Proteomes" id="UP000626109"/>
    </source>
</evidence>
<evidence type="ECO:0000313" key="2">
    <source>
        <dbReference type="EMBL" id="CAE8695618.1"/>
    </source>
</evidence>
<dbReference type="OrthoDB" id="442085at2759"/>
<evidence type="ECO:0000313" key="1">
    <source>
        <dbReference type="EMBL" id="CAE8592377.1"/>
    </source>
</evidence>
<organism evidence="2 3">
    <name type="scientific">Polarella glacialis</name>
    <name type="common">Dinoflagellate</name>
    <dbReference type="NCBI Taxonomy" id="89957"/>
    <lineage>
        <taxon>Eukaryota</taxon>
        <taxon>Sar</taxon>
        <taxon>Alveolata</taxon>
        <taxon>Dinophyceae</taxon>
        <taxon>Suessiales</taxon>
        <taxon>Suessiaceae</taxon>
        <taxon>Polarella</taxon>
    </lineage>
</organism>
<protein>
    <submittedName>
        <fullName evidence="2">Uncharacterized protein</fullName>
    </submittedName>
</protein>
<dbReference type="AlphaFoldDB" id="A0A813K6U6"/>
<dbReference type="OMA" id="MFEKEAC"/>
<comment type="caution">
    <text evidence="2">The sequence shown here is derived from an EMBL/GenBank/DDBJ whole genome shotgun (WGS) entry which is preliminary data.</text>
</comment>
<evidence type="ECO:0000313" key="4">
    <source>
        <dbReference type="Proteomes" id="UP000654075"/>
    </source>
</evidence>